<dbReference type="Gene3D" id="3.40.50.150">
    <property type="entry name" value="Vaccinia Virus protein VP39"/>
    <property type="match status" value="1"/>
</dbReference>
<evidence type="ECO:0000313" key="5">
    <source>
        <dbReference type="Proteomes" id="UP000214880"/>
    </source>
</evidence>
<dbReference type="OrthoDB" id="9799672at2"/>
<dbReference type="RefSeq" id="WP_092067283.1">
    <property type="nucleotide sequence ID" value="NZ_FNHB01000001.1"/>
</dbReference>
<sequence>MQISQSLFRVMEAYAEEYKVPIIRKAGAKVLTGLIAGCKPLAVLEIGAAIGYSALKMLENMPADGKITAIELDPERIAVARQFVAKAGAAARLELIAGDAGKIITELRGPYDFIFIDAAKGQYLDYFRKLEGKLAVGAVIAADNILFRGFVESGQAPPRRYRTIVMRLRQYLEYVNTHPAFSTTVRQDGDGIAISYYRGTTCE</sequence>
<keyword evidence="3" id="KW-0949">S-adenosyl-L-methionine</keyword>
<evidence type="ECO:0000256" key="2">
    <source>
        <dbReference type="ARBA" id="ARBA00022679"/>
    </source>
</evidence>
<dbReference type="Proteomes" id="UP000214880">
    <property type="component" value="Unassembled WGS sequence"/>
</dbReference>
<organism evidence="4 5">
    <name type="scientific">Dendrosporobacter quercicolus</name>
    <dbReference type="NCBI Taxonomy" id="146817"/>
    <lineage>
        <taxon>Bacteria</taxon>
        <taxon>Bacillati</taxon>
        <taxon>Bacillota</taxon>
        <taxon>Negativicutes</taxon>
        <taxon>Selenomonadales</taxon>
        <taxon>Sporomusaceae</taxon>
        <taxon>Dendrosporobacter</taxon>
    </lineage>
</organism>
<dbReference type="InterPro" id="IPR002935">
    <property type="entry name" value="SAM_O-MeTrfase"/>
</dbReference>
<evidence type="ECO:0000313" key="4">
    <source>
        <dbReference type="EMBL" id="SDL53300.1"/>
    </source>
</evidence>
<evidence type="ECO:0000256" key="1">
    <source>
        <dbReference type="ARBA" id="ARBA00022603"/>
    </source>
</evidence>
<proteinExistence type="predicted"/>
<dbReference type="InterPro" id="IPR029063">
    <property type="entry name" value="SAM-dependent_MTases_sf"/>
</dbReference>
<keyword evidence="1 4" id="KW-0489">Methyltransferase</keyword>
<dbReference type="GO" id="GO:0032259">
    <property type="term" value="P:methylation"/>
    <property type="evidence" value="ECO:0007669"/>
    <property type="project" value="UniProtKB-KW"/>
</dbReference>
<name>A0A1G9KTX7_9FIRM</name>
<evidence type="ECO:0000256" key="3">
    <source>
        <dbReference type="ARBA" id="ARBA00022691"/>
    </source>
</evidence>
<reference evidence="4 5" key="1">
    <citation type="submission" date="2016-10" db="EMBL/GenBank/DDBJ databases">
        <authorList>
            <person name="de Groot N.N."/>
        </authorList>
    </citation>
    <scope>NUCLEOTIDE SEQUENCE [LARGE SCALE GENOMIC DNA]</scope>
    <source>
        <strain evidence="4 5">DSM 1736</strain>
    </source>
</reference>
<dbReference type="STRING" id="146817.SAMN04488502_101137"/>
<dbReference type="PROSITE" id="PS51682">
    <property type="entry name" value="SAM_OMT_I"/>
    <property type="match status" value="1"/>
</dbReference>
<dbReference type="EMBL" id="FNHB01000001">
    <property type="protein sequence ID" value="SDL53300.1"/>
    <property type="molecule type" value="Genomic_DNA"/>
</dbReference>
<dbReference type="PANTHER" id="PTHR43836:SF2">
    <property type="entry name" value="CATECHOL O-METHYLTRANSFERASE 1-RELATED"/>
    <property type="match status" value="1"/>
</dbReference>
<dbReference type="AlphaFoldDB" id="A0A1G9KTX7"/>
<gene>
    <name evidence="4" type="ORF">SAMN04488502_101137</name>
</gene>
<keyword evidence="5" id="KW-1185">Reference proteome</keyword>
<dbReference type="Pfam" id="PF01596">
    <property type="entry name" value="Methyltransf_3"/>
    <property type="match status" value="1"/>
</dbReference>
<dbReference type="CDD" id="cd02440">
    <property type="entry name" value="AdoMet_MTases"/>
    <property type="match status" value="1"/>
</dbReference>
<dbReference type="GO" id="GO:0008171">
    <property type="term" value="F:O-methyltransferase activity"/>
    <property type="evidence" value="ECO:0007669"/>
    <property type="project" value="InterPro"/>
</dbReference>
<dbReference type="PANTHER" id="PTHR43836">
    <property type="entry name" value="CATECHOL O-METHYLTRANSFERASE 1-RELATED"/>
    <property type="match status" value="1"/>
</dbReference>
<protein>
    <submittedName>
        <fullName evidence="4">Predicted O-methyltransferase YrrM</fullName>
    </submittedName>
</protein>
<accession>A0A1G9KTX7</accession>
<dbReference type="SUPFAM" id="SSF53335">
    <property type="entry name" value="S-adenosyl-L-methionine-dependent methyltransferases"/>
    <property type="match status" value="1"/>
</dbReference>
<keyword evidence="2 4" id="KW-0808">Transferase</keyword>